<organism evidence="2 3">
    <name type="scientific">Wenzhouxiangella sediminis</name>
    <dbReference type="NCBI Taxonomy" id="1792836"/>
    <lineage>
        <taxon>Bacteria</taxon>
        <taxon>Pseudomonadati</taxon>
        <taxon>Pseudomonadota</taxon>
        <taxon>Gammaproteobacteria</taxon>
        <taxon>Chromatiales</taxon>
        <taxon>Wenzhouxiangellaceae</taxon>
        <taxon>Wenzhouxiangella</taxon>
    </lineage>
</organism>
<dbReference type="Proteomes" id="UP000260351">
    <property type="component" value="Unassembled WGS sequence"/>
</dbReference>
<dbReference type="InterPro" id="IPR008338">
    <property type="entry name" value="Capsule_biosynth_CapC"/>
</dbReference>
<dbReference type="EMBL" id="QUZK01000012">
    <property type="protein sequence ID" value="RFF32298.1"/>
    <property type="molecule type" value="Genomic_DNA"/>
</dbReference>
<sequence length="193" mass="20659">MILLNLLAVSIGIGLLVTLLLVEVFGLAAGGLVVPGYVALKLLQPWSVAMTLLAAYVTYIAVRTLSSFMVVYGRRKTALMILFGYLSGSLMDMAMGGVLSFPAPETAGAPGTAGSAMHFSYFELSVIGYIIPGLIAIWFERQGVVKTLVGLIVSAVLVRLILVLIMPDVLMTYEAEQALNRADITTVLQEVFE</sequence>
<protein>
    <submittedName>
        <fullName evidence="2">Poly-gamma-glutamate biosynthesis protein PgsC</fullName>
    </submittedName>
</protein>
<dbReference type="PRINTS" id="PR01759">
    <property type="entry name" value="CAPSULEPROTC"/>
</dbReference>
<feature type="transmembrane region" description="Helical" evidence="1">
    <location>
        <begin position="148"/>
        <end position="166"/>
    </location>
</feature>
<dbReference type="AlphaFoldDB" id="A0A3E1KC47"/>
<dbReference type="GO" id="GO:0016020">
    <property type="term" value="C:membrane"/>
    <property type="evidence" value="ECO:0007669"/>
    <property type="project" value="InterPro"/>
</dbReference>
<dbReference type="OrthoDB" id="48792at2"/>
<keyword evidence="1" id="KW-0812">Transmembrane</keyword>
<dbReference type="NCBIfam" id="TIGR04011">
    <property type="entry name" value="poly_gGlu_PgsC"/>
    <property type="match status" value="1"/>
</dbReference>
<feature type="transmembrane region" description="Helical" evidence="1">
    <location>
        <begin position="77"/>
        <end position="99"/>
    </location>
</feature>
<dbReference type="GO" id="GO:0045227">
    <property type="term" value="P:capsule polysaccharide biosynthetic process"/>
    <property type="evidence" value="ECO:0007669"/>
    <property type="project" value="InterPro"/>
</dbReference>
<dbReference type="Pfam" id="PF14102">
    <property type="entry name" value="Caps_synth_CapC"/>
    <property type="match status" value="1"/>
</dbReference>
<keyword evidence="1" id="KW-1133">Transmembrane helix</keyword>
<feature type="transmembrane region" description="Helical" evidence="1">
    <location>
        <begin position="46"/>
        <end position="65"/>
    </location>
</feature>
<keyword evidence="1" id="KW-0472">Membrane</keyword>
<name>A0A3E1KC47_9GAMM</name>
<keyword evidence="3" id="KW-1185">Reference proteome</keyword>
<evidence type="ECO:0000313" key="2">
    <source>
        <dbReference type="EMBL" id="RFF32298.1"/>
    </source>
</evidence>
<evidence type="ECO:0000313" key="3">
    <source>
        <dbReference type="Proteomes" id="UP000260351"/>
    </source>
</evidence>
<feature type="transmembrane region" description="Helical" evidence="1">
    <location>
        <begin position="7"/>
        <end position="34"/>
    </location>
</feature>
<comment type="caution">
    <text evidence="2">The sequence shown here is derived from an EMBL/GenBank/DDBJ whole genome shotgun (WGS) entry which is preliminary data.</text>
</comment>
<evidence type="ECO:0000256" key="1">
    <source>
        <dbReference type="SAM" id="Phobius"/>
    </source>
</evidence>
<dbReference type="RefSeq" id="WP_116649480.1">
    <property type="nucleotide sequence ID" value="NZ_QUZK01000012.1"/>
</dbReference>
<gene>
    <name evidence="2" type="primary">pgsC</name>
    <name evidence="2" type="ORF">DZC52_02190</name>
</gene>
<reference evidence="2 3" key="1">
    <citation type="submission" date="2018-08" db="EMBL/GenBank/DDBJ databases">
        <title>Wenzhouxiangella salilacus sp. nov., a novel bacterium isolated from a saline lake in Xinjiang Province, China.</title>
        <authorList>
            <person name="Han S."/>
        </authorList>
    </citation>
    <scope>NUCLEOTIDE SEQUENCE [LARGE SCALE GENOMIC DNA]</scope>
    <source>
        <strain evidence="2 3">XDB06</strain>
    </source>
</reference>
<feature type="transmembrane region" description="Helical" evidence="1">
    <location>
        <begin position="119"/>
        <end position="139"/>
    </location>
</feature>
<proteinExistence type="predicted"/>
<accession>A0A3E1KC47</accession>